<keyword evidence="2 5" id="KW-0645">Protease</keyword>
<comment type="similarity">
    <text evidence="1 5">Belongs to the peptidase S8 family.</text>
</comment>
<dbReference type="InterPro" id="IPR000209">
    <property type="entry name" value="Peptidase_S8/S53_dom"/>
</dbReference>
<evidence type="ECO:0000256" key="2">
    <source>
        <dbReference type="ARBA" id="ARBA00022670"/>
    </source>
</evidence>
<dbReference type="PROSITE" id="PS51892">
    <property type="entry name" value="SUBTILASE"/>
    <property type="match status" value="1"/>
</dbReference>
<feature type="region of interest" description="Disordered" evidence="6">
    <location>
        <begin position="533"/>
        <end position="571"/>
    </location>
</feature>
<evidence type="ECO:0000256" key="1">
    <source>
        <dbReference type="ARBA" id="ARBA00011073"/>
    </source>
</evidence>
<keyword evidence="3 5" id="KW-0378">Hydrolase</keyword>
<dbReference type="PANTHER" id="PTHR43806:SF11">
    <property type="entry name" value="CEREVISIN-RELATED"/>
    <property type="match status" value="1"/>
</dbReference>
<sequence>MRHPNNFLLFLTLLLSRLSLIVAEPFIFMINNDNAKPGNGVAELHASLAAIDAEPPWNWLAPANTRYGTLFKGPVFLVCNTTKPKAADVVKKHPHMIFEWTSYGAHREPLYTAFESPGFTIDHNINQRQERLMMAQSQGDEKISKYYHHNSQGEGVTVYIVDTGINRDHPEFMDLVEEDRLEVLFAEPFPPLPAFRKIDIDSSLRFSHGSSVAGVIAGKVTGLAPKANIVMIAALDRDGMSSEALYVDALVKLYNHITQYNADKTVIVNLSLSAGYFLPMGEDKVKTALRGVLNFVFDELMKLPNVLVTAASGVSEWGEDNVSFSWPVRRAEDFTNNQRLIVVGGVDPEGNGIFQKPHPNYQAVYAPAYAVKIASNIGYQLTTGTSYASAFAAATLANYLSRNRRLTADGARDLLLKNSYPRISTGPPVIWAGITQLEAGITPEDMLCRRDGDGANCKPRSQKPSNSGDKTQSNPKPPVQTSGPPGKQDSGGYPTPVDDDFDDVDPYDEEDADVVTTTVLKELQYEVTKTVMRGGSKPTSVAQPSVDPLADPLDRNRDPLEARSAAPTTQPAKIFQNSSVLTLKTSTTIQEPPSKA</sequence>
<feature type="active site" description="Charge relay system" evidence="5">
    <location>
        <position position="208"/>
    </location>
</feature>
<accession>A0AAV9UP55</accession>
<gene>
    <name evidence="9" type="primary">SUB2_2</name>
    <name evidence="9" type="ORF">TWF730_010606</name>
</gene>
<evidence type="ECO:0000259" key="8">
    <source>
        <dbReference type="Pfam" id="PF00082"/>
    </source>
</evidence>
<evidence type="ECO:0000256" key="4">
    <source>
        <dbReference type="ARBA" id="ARBA00022825"/>
    </source>
</evidence>
<evidence type="ECO:0000256" key="3">
    <source>
        <dbReference type="ARBA" id="ARBA00022801"/>
    </source>
</evidence>
<feature type="chain" id="PRO_5044024249" evidence="7">
    <location>
        <begin position="24"/>
        <end position="596"/>
    </location>
</feature>
<proteinExistence type="inferred from homology"/>
<feature type="active site" description="Charge relay system" evidence="5">
    <location>
        <position position="386"/>
    </location>
</feature>
<feature type="signal peptide" evidence="7">
    <location>
        <begin position="1"/>
        <end position="23"/>
    </location>
</feature>
<dbReference type="InterPro" id="IPR022398">
    <property type="entry name" value="Peptidase_S8_His-AS"/>
</dbReference>
<keyword evidence="4 5" id="KW-0720">Serine protease</keyword>
<protein>
    <submittedName>
        <fullName evidence="9">Suppressor of the cold-sensitive snRNP biogenesis mutant brr1-1</fullName>
    </submittedName>
</protein>
<evidence type="ECO:0000256" key="5">
    <source>
        <dbReference type="PROSITE-ProRule" id="PRU01240"/>
    </source>
</evidence>
<dbReference type="GO" id="GO:0006508">
    <property type="term" value="P:proteolysis"/>
    <property type="evidence" value="ECO:0007669"/>
    <property type="project" value="UniProtKB-KW"/>
</dbReference>
<evidence type="ECO:0000256" key="7">
    <source>
        <dbReference type="SAM" id="SignalP"/>
    </source>
</evidence>
<name>A0AAV9UP55_9PEZI</name>
<reference evidence="9 10" key="1">
    <citation type="submission" date="2019-10" db="EMBL/GenBank/DDBJ databases">
        <authorList>
            <person name="Palmer J.M."/>
        </authorList>
    </citation>
    <scope>NUCLEOTIDE SEQUENCE [LARGE SCALE GENOMIC DNA]</scope>
    <source>
        <strain evidence="9 10">TWF730</strain>
    </source>
</reference>
<feature type="domain" description="Peptidase S8/S53" evidence="8">
    <location>
        <begin position="153"/>
        <end position="419"/>
    </location>
</feature>
<dbReference type="Gene3D" id="3.40.50.200">
    <property type="entry name" value="Peptidase S8/S53 domain"/>
    <property type="match status" value="1"/>
</dbReference>
<dbReference type="InterPro" id="IPR036852">
    <property type="entry name" value="Peptidase_S8/S53_dom_sf"/>
</dbReference>
<dbReference type="Proteomes" id="UP001373714">
    <property type="component" value="Unassembled WGS sequence"/>
</dbReference>
<dbReference type="InterPro" id="IPR015500">
    <property type="entry name" value="Peptidase_S8_subtilisin-rel"/>
</dbReference>
<feature type="compositionally biased region" description="Basic and acidic residues" evidence="6">
    <location>
        <begin position="552"/>
        <end position="561"/>
    </location>
</feature>
<organism evidence="9 10">
    <name type="scientific">Orbilia blumenaviensis</name>
    <dbReference type="NCBI Taxonomy" id="1796055"/>
    <lineage>
        <taxon>Eukaryota</taxon>
        <taxon>Fungi</taxon>
        <taxon>Dikarya</taxon>
        <taxon>Ascomycota</taxon>
        <taxon>Pezizomycotina</taxon>
        <taxon>Orbiliomycetes</taxon>
        <taxon>Orbiliales</taxon>
        <taxon>Orbiliaceae</taxon>
        <taxon>Orbilia</taxon>
    </lineage>
</organism>
<keyword evidence="10" id="KW-1185">Reference proteome</keyword>
<feature type="compositionally biased region" description="Acidic residues" evidence="6">
    <location>
        <begin position="497"/>
        <end position="508"/>
    </location>
</feature>
<keyword evidence="7" id="KW-0732">Signal</keyword>
<dbReference type="PRINTS" id="PR00723">
    <property type="entry name" value="SUBTILISIN"/>
</dbReference>
<comment type="caution">
    <text evidence="9">The sequence shown here is derived from an EMBL/GenBank/DDBJ whole genome shotgun (WGS) entry which is preliminary data.</text>
</comment>
<feature type="compositionally biased region" description="Polar residues" evidence="6">
    <location>
        <begin position="462"/>
        <end position="483"/>
    </location>
</feature>
<dbReference type="GO" id="GO:0004252">
    <property type="term" value="F:serine-type endopeptidase activity"/>
    <property type="evidence" value="ECO:0007669"/>
    <property type="project" value="UniProtKB-UniRule"/>
</dbReference>
<dbReference type="PROSITE" id="PS00136">
    <property type="entry name" value="SUBTILASE_ASP"/>
    <property type="match status" value="1"/>
</dbReference>
<dbReference type="PROSITE" id="PS00137">
    <property type="entry name" value="SUBTILASE_HIS"/>
    <property type="match status" value="1"/>
</dbReference>
<evidence type="ECO:0000313" key="10">
    <source>
        <dbReference type="Proteomes" id="UP001373714"/>
    </source>
</evidence>
<dbReference type="InterPro" id="IPR023827">
    <property type="entry name" value="Peptidase_S8_Asp-AS"/>
</dbReference>
<evidence type="ECO:0000256" key="6">
    <source>
        <dbReference type="SAM" id="MobiDB-lite"/>
    </source>
</evidence>
<dbReference type="Pfam" id="PF00082">
    <property type="entry name" value="Peptidase_S8"/>
    <property type="match status" value="1"/>
</dbReference>
<feature type="active site" description="Charge relay system" evidence="5">
    <location>
        <position position="162"/>
    </location>
</feature>
<dbReference type="AlphaFoldDB" id="A0AAV9UP55"/>
<evidence type="ECO:0000313" key="9">
    <source>
        <dbReference type="EMBL" id="KAK6346276.1"/>
    </source>
</evidence>
<dbReference type="PANTHER" id="PTHR43806">
    <property type="entry name" value="PEPTIDASE S8"/>
    <property type="match status" value="1"/>
</dbReference>
<dbReference type="EMBL" id="JAVHNS010000008">
    <property type="protein sequence ID" value="KAK6346276.1"/>
    <property type="molecule type" value="Genomic_DNA"/>
</dbReference>
<feature type="region of interest" description="Disordered" evidence="6">
    <location>
        <begin position="446"/>
        <end position="508"/>
    </location>
</feature>
<dbReference type="InterPro" id="IPR050131">
    <property type="entry name" value="Peptidase_S8_subtilisin-like"/>
</dbReference>
<dbReference type="SUPFAM" id="SSF52743">
    <property type="entry name" value="Subtilisin-like"/>
    <property type="match status" value="1"/>
</dbReference>